<reference evidence="1 2" key="1">
    <citation type="submission" date="2020-07" db="EMBL/GenBank/DDBJ databases">
        <title>Taxonomic proposal: Crassvirales, a new order of highly abundant and diverse bacterial viruses.</title>
        <authorList>
            <person name="Shkoporov A.N."/>
            <person name="Stockdale S.R."/>
            <person name="Guerin E."/>
            <person name="Ross R.P."/>
            <person name="Hill C."/>
        </authorList>
    </citation>
    <scope>NUCLEOTIDE SEQUENCE [LARGE SCALE GENOMIC DNA]</scope>
</reference>
<sequence length="266" mass="32181">MATKWEKEFITALLTSPYDLKAFRLKQRDKKHFDAYFYSIFKSYNRNVPLNIGLEFEYDNTYQYYINNREHIINHYKHKCKDLNIGYDGNIPVRACENRLRINVKQFEILYEFLQDMYIHTNNNLGSIHIHIDCRYNNIFKHWPIYLNKPDLIKKIPYLYSLLPEPPIKLIENLKKHPNKNYLFRAYFSLIYMNTQCKSCYNTIEYRWIKPSYNYTHVITNITVCSLLTQYIVHINNKSNSDLPKTLAKKINLTLEIYNKLKYTKP</sequence>
<dbReference type="GeneID" id="65128884"/>
<proteinExistence type="predicted"/>
<evidence type="ECO:0000313" key="1">
    <source>
        <dbReference type="EMBL" id="QOR58413.1"/>
    </source>
</evidence>
<evidence type="ECO:0000313" key="2">
    <source>
        <dbReference type="Proteomes" id="UP000594051"/>
    </source>
</evidence>
<protein>
    <submittedName>
        <fullName evidence="1">Uncharacterized protein</fullName>
    </submittedName>
</protein>
<dbReference type="Proteomes" id="UP000594051">
    <property type="component" value="Segment"/>
</dbReference>
<keyword evidence="2" id="KW-1185">Reference proteome</keyword>
<dbReference type="RefSeq" id="YP_010110571.1">
    <property type="nucleotide sequence ID" value="NC_055872.1"/>
</dbReference>
<dbReference type="EMBL" id="MT774379">
    <property type="protein sequence ID" value="QOR58413.1"/>
    <property type="molecule type" value="Genomic_DNA"/>
</dbReference>
<accession>A0A7M1RVI0</accession>
<name>A0A7M1RVI0_9CAUD</name>
<organism evidence="1 2">
    <name type="scientific">uncultured phage cr118_1</name>
    <dbReference type="NCBI Taxonomy" id="2772063"/>
    <lineage>
        <taxon>Viruses</taxon>
        <taxon>Duplodnaviria</taxon>
        <taxon>Heunggongvirae</taxon>
        <taxon>Uroviricota</taxon>
        <taxon>Caudoviricetes</taxon>
        <taxon>Crassvirales</taxon>
        <taxon>Suoliviridae</taxon>
        <taxon>Uncouvirinae</taxon>
        <taxon>Besingivirus</taxon>
        <taxon>Besingivirus coli</taxon>
    </lineage>
</organism>
<dbReference type="KEGG" id="vg:65128884"/>